<evidence type="ECO:0000256" key="1">
    <source>
        <dbReference type="ARBA" id="ARBA00023002"/>
    </source>
</evidence>
<reference evidence="3" key="2">
    <citation type="submission" date="2023-05" db="EMBL/GenBank/DDBJ databases">
        <authorList>
            <person name="Schelkunov M.I."/>
        </authorList>
    </citation>
    <scope>NUCLEOTIDE SEQUENCE</scope>
    <source>
        <strain evidence="3">Hsosn_3</strain>
        <tissue evidence="3">Leaf</tissue>
    </source>
</reference>
<protein>
    <submittedName>
        <fullName evidence="3">Uncharacterized protein</fullName>
    </submittedName>
</protein>
<keyword evidence="2" id="KW-0520">NAD</keyword>
<dbReference type="Proteomes" id="UP001237642">
    <property type="component" value="Unassembled WGS sequence"/>
</dbReference>
<gene>
    <name evidence="3" type="ORF">POM88_048243</name>
</gene>
<name>A0AAD8GVE5_9APIA</name>
<dbReference type="EMBL" id="JAUIZM010000011">
    <property type="protein sequence ID" value="KAK1354987.1"/>
    <property type="molecule type" value="Genomic_DNA"/>
</dbReference>
<organism evidence="3 4">
    <name type="scientific">Heracleum sosnowskyi</name>
    <dbReference type="NCBI Taxonomy" id="360622"/>
    <lineage>
        <taxon>Eukaryota</taxon>
        <taxon>Viridiplantae</taxon>
        <taxon>Streptophyta</taxon>
        <taxon>Embryophyta</taxon>
        <taxon>Tracheophyta</taxon>
        <taxon>Spermatophyta</taxon>
        <taxon>Magnoliopsida</taxon>
        <taxon>eudicotyledons</taxon>
        <taxon>Gunneridae</taxon>
        <taxon>Pentapetalae</taxon>
        <taxon>asterids</taxon>
        <taxon>campanulids</taxon>
        <taxon>Apiales</taxon>
        <taxon>Apiaceae</taxon>
        <taxon>Apioideae</taxon>
        <taxon>apioid superclade</taxon>
        <taxon>Tordylieae</taxon>
        <taxon>Tordyliinae</taxon>
        <taxon>Heracleum</taxon>
    </lineage>
</organism>
<keyword evidence="4" id="KW-1185">Reference proteome</keyword>
<reference evidence="3" key="1">
    <citation type="submission" date="2023-02" db="EMBL/GenBank/DDBJ databases">
        <title>Genome of toxic invasive species Heracleum sosnowskyi carries increased number of genes despite the absence of recent whole-genome duplications.</title>
        <authorList>
            <person name="Schelkunov M."/>
            <person name="Shtratnikova V."/>
            <person name="Makarenko M."/>
            <person name="Klepikova A."/>
            <person name="Omelchenko D."/>
            <person name="Novikova G."/>
            <person name="Obukhova E."/>
            <person name="Bogdanov V."/>
            <person name="Penin A."/>
            <person name="Logacheva M."/>
        </authorList>
    </citation>
    <scope>NUCLEOTIDE SEQUENCE</scope>
    <source>
        <strain evidence="3">Hsosn_3</strain>
        <tissue evidence="3">Leaf</tissue>
    </source>
</reference>
<dbReference type="PANTHER" id="PTHR13871:SF96">
    <property type="entry name" value="THIOREDOXIN DOMAIN-CONTAINING PROTEIN"/>
    <property type="match status" value="1"/>
</dbReference>
<sequence>MNFVSIGCSSLPLSGCVSDIMVFCGLKNGDLNEFSGGFLRRGLVKAVCTDSYKFPNQLCCSAIQRKEYHKSSFYKLKEVEKGGSEFYPLMPRTSYAKKGTEVETQHGEEFVDIKEGDIINLLDLIFDENRDYVVKSNEQQVKAEQYGTQGYPFTDERIRFLKSEDDAAVKQPSLELLLGSPERNYLISNKGDRVPIHTLKDKVVALYFFEDAYPFTRKNLAKLETEKAKELNLEMLWDPSTIFKVNKNDLEEIPLYQFAGKRLIIYFEMHKYYVYWDKLLMLKDLYLKMKGTDDEFEVIYIKDLALCNQPYTTWVVHDYDELPWPVHYYGEGYSLPKELEHSVFNYHYYPRNTAFPRSLLMAFDQDGRIVRKTFEPTFGDTEFPFYAGGLEKEFWYQLNVTFGWKYWKCLSEKKNPIYRWAQ</sequence>
<dbReference type="AlphaFoldDB" id="A0AAD8GVE5"/>
<comment type="caution">
    <text evidence="3">The sequence shown here is derived from an EMBL/GenBank/DDBJ whole genome shotgun (WGS) entry which is preliminary data.</text>
</comment>
<dbReference type="PANTHER" id="PTHR13871">
    <property type="entry name" value="THIOREDOXIN"/>
    <property type="match status" value="1"/>
</dbReference>
<evidence type="ECO:0000256" key="2">
    <source>
        <dbReference type="ARBA" id="ARBA00023027"/>
    </source>
</evidence>
<keyword evidence="1" id="KW-0560">Oxidoreductase</keyword>
<evidence type="ECO:0000313" key="3">
    <source>
        <dbReference type="EMBL" id="KAK1354987.1"/>
    </source>
</evidence>
<dbReference type="GO" id="GO:0016491">
    <property type="term" value="F:oxidoreductase activity"/>
    <property type="evidence" value="ECO:0007669"/>
    <property type="project" value="UniProtKB-KW"/>
</dbReference>
<accession>A0AAD8GVE5</accession>
<evidence type="ECO:0000313" key="4">
    <source>
        <dbReference type="Proteomes" id="UP001237642"/>
    </source>
</evidence>
<dbReference type="InterPro" id="IPR052259">
    <property type="entry name" value="Nucleoredoxin-like"/>
</dbReference>
<proteinExistence type="predicted"/>